<comment type="caution">
    <text evidence="2">The sequence shown here is derived from an EMBL/GenBank/DDBJ whole genome shotgun (WGS) entry which is preliminary data.</text>
</comment>
<feature type="region of interest" description="Disordered" evidence="1">
    <location>
        <begin position="1"/>
        <end position="26"/>
    </location>
</feature>
<dbReference type="EMBL" id="JPWI01000007">
    <property type="protein sequence ID" value="RCK45356.1"/>
    <property type="molecule type" value="Genomic_DNA"/>
</dbReference>
<evidence type="ECO:0000313" key="2">
    <source>
        <dbReference type="EMBL" id="RCK45356.1"/>
    </source>
</evidence>
<feature type="compositionally biased region" description="Basic and acidic residues" evidence="1">
    <location>
        <begin position="9"/>
        <end position="21"/>
    </location>
</feature>
<evidence type="ECO:0000256" key="1">
    <source>
        <dbReference type="SAM" id="MobiDB-lite"/>
    </source>
</evidence>
<sequence length="88" mass="10005">MRAQQQDRNWNDLKSGKEKSGGKTAAEFGWDTSKLQKITLFQAQSAPAKNNCPQSYKQEACQLFKSMKNHIFLGDLANPKPERIDSFK</sequence>
<name>A0A367WV64_9PROT</name>
<reference evidence="2 3" key="1">
    <citation type="submission" date="2014-07" db="EMBL/GenBank/DDBJ databases">
        <title>Draft genome sequence of Thalassospira profundimaris PR54-5.</title>
        <authorList>
            <person name="Lai Q."/>
            <person name="Shao Z."/>
        </authorList>
    </citation>
    <scope>NUCLEOTIDE SEQUENCE [LARGE SCALE GENOMIC DNA]</scope>
    <source>
        <strain evidence="2 3">PR54-5</strain>
    </source>
</reference>
<accession>A0A367WV64</accession>
<dbReference type="Proteomes" id="UP000252255">
    <property type="component" value="Unassembled WGS sequence"/>
</dbReference>
<dbReference type="AlphaFoldDB" id="A0A367WV64"/>
<proteinExistence type="predicted"/>
<evidence type="ECO:0000313" key="3">
    <source>
        <dbReference type="Proteomes" id="UP000252255"/>
    </source>
</evidence>
<dbReference type="RefSeq" id="WP_114098317.1">
    <property type="nucleotide sequence ID" value="NZ_JPWI01000007.1"/>
</dbReference>
<protein>
    <submittedName>
        <fullName evidence="2">Uncharacterized protein</fullName>
    </submittedName>
</protein>
<organism evidence="2 3">
    <name type="scientific">Thalassospira profundimaris</name>
    <dbReference type="NCBI Taxonomy" id="502049"/>
    <lineage>
        <taxon>Bacteria</taxon>
        <taxon>Pseudomonadati</taxon>
        <taxon>Pseudomonadota</taxon>
        <taxon>Alphaproteobacteria</taxon>
        <taxon>Rhodospirillales</taxon>
        <taxon>Thalassospiraceae</taxon>
        <taxon>Thalassospira</taxon>
    </lineage>
</organism>
<gene>
    <name evidence="2" type="ORF">TH30_12280</name>
</gene>